<dbReference type="SUPFAM" id="SSF53756">
    <property type="entry name" value="UDP-Glycosyltransferase/glycogen phosphorylase"/>
    <property type="match status" value="1"/>
</dbReference>
<reference evidence="3" key="1">
    <citation type="submission" date="2018-05" db="EMBL/GenBank/DDBJ databases">
        <authorList>
            <person name="Lanie J.A."/>
            <person name="Ng W.-L."/>
            <person name="Kazmierczak K.M."/>
            <person name="Andrzejewski T.M."/>
            <person name="Davidsen T.M."/>
            <person name="Wayne K.J."/>
            <person name="Tettelin H."/>
            <person name="Glass J.I."/>
            <person name="Rusch D."/>
            <person name="Podicherti R."/>
            <person name="Tsui H.-C.T."/>
            <person name="Winkler M.E."/>
        </authorList>
    </citation>
    <scope>NUCLEOTIDE SEQUENCE</scope>
</reference>
<protein>
    <recommendedName>
        <fullName evidence="2">Glycosyl transferase family 1 domain-containing protein</fullName>
    </recommendedName>
</protein>
<keyword evidence="1" id="KW-0808">Transferase</keyword>
<organism evidence="3">
    <name type="scientific">marine metagenome</name>
    <dbReference type="NCBI Taxonomy" id="408172"/>
    <lineage>
        <taxon>unclassified sequences</taxon>
        <taxon>metagenomes</taxon>
        <taxon>ecological metagenomes</taxon>
    </lineage>
</organism>
<gene>
    <name evidence="3" type="ORF">METZ01_LOCUS134841</name>
</gene>
<sequence>MDAPLRVALDVTPLAGEPTGIARAINGVIHALCADPSLAVSGWMLSGRRRAHPSGVPSGVPVHHCPVPARLLHPSWARLPVPRGRLVHGPADVIHGMNYVVPPTSVPTVLTIQDANLFENPEWYDPNVQRFTSLIRRAIDRGCWVHVSTHAVADALSRHCVVPDGRLAVIGYGVPEVPPGDAELGRQMAGTSQYILALGSVNRRKGLPELVEAFDRMPRRPPDLRLVIAGLPGLDEERLERTVAGLADPSAIVRISSIDEAQRSNLLYGASVMAYPSFDEGFGFPPLEAMTAGVPVVASTGGSIPEVVGDAAILTPPGDVGALAGAMADALEDPLRTDLVERGSRRLSAHSWERTAEGLADLYRRAADRG</sequence>
<dbReference type="CDD" id="cd03809">
    <property type="entry name" value="GT4_MtfB-like"/>
    <property type="match status" value="1"/>
</dbReference>
<dbReference type="EMBL" id="UINC01019369">
    <property type="protein sequence ID" value="SVA81987.1"/>
    <property type="molecule type" value="Genomic_DNA"/>
</dbReference>
<feature type="domain" description="Glycosyl transferase family 1" evidence="2">
    <location>
        <begin position="191"/>
        <end position="344"/>
    </location>
</feature>
<evidence type="ECO:0000256" key="1">
    <source>
        <dbReference type="ARBA" id="ARBA00022679"/>
    </source>
</evidence>
<dbReference type="GO" id="GO:0016757">
    <property type="term" value="F:glycosyltransferase activity"/>
    <property type="evidence" value="ECO:0007669"/>
    <property type="project" value="InterPro"/>
</dbReference>
<dbReference type="PANTHER" id="PTHR46401:SF2">
    <property type="entry name" value="GLYCOSYLTRANSFERASE WBBK-RELATED"/>
    <property type="match status" value="1"/>
</dbReference>
<evidence type="ECO:0000313" key="3">
    <source>
        <dbReference type="EMBL" id="SVA81987.1"/>
    </source>
</evidence>
<name>A0A381YZU4_9ZZZZ</name>
<dbReference type="Gene3D" id="3.40.50.2000">
    <property type="entry name" value="Glycogen Phosphorylase B"/>
    <property type="match status" value="2"/>
</dbReference>
<evidence type="ECO:0000259" key="2">
    <source>
        <dbReference type="Pfam" id="PF00534"/>
    </source>
</evidence>
<dbReference type="PANTHER" id="PTHR46401">
    <property type="entry name" value="GLYCOSYLTRANSFERASE WBBK-RELATED"/>
    <property type="match status" value="1"/>
</dbReference>
<accession>A0A381YZU4</accession>
<dbReference type="Pfam" id="PF00534">
    <property type="entry name" value="Glycos_transf_1"/>
    <property type="match status" value="1"/>
</dbReference>
<dbReference type="AlphaFoldDB" id="A0A381YZU4"/>
<dbReference type="InterPro" id="IPR001296">
    <property type="entry name" value="Glyco_trans_1"/>
</dbReference>
<dbReference type="GO" id="GO:0009103">
    <property type="term" value="P:lipopolysaccharide biosynthetic process"/>
    <property type="evidence" value="ECO:0007669"/>
    <property type="project" value="TreeGrafter"/>
</dbReference>
<proteinExistence type="predicted"/>